<gene>
    <name evidence="1" type="ORF">M23134_04290</name>
</gene>
<dbReference type="eggNOG" id="ENOG50302C8">
    <property type="taxonomic scope" value="Bacteria"/>
</dbReference>
<reference evidence="1 2" key="1">
    <citation type="submission" date="2007-01" db="EMBL/GenBank/DDBJ databases">
        <authorList>
            <person name="Haygood M."/>
            <person name="Podell S."/>
            <person name="Anderson C."/>
            <person name="Hopkinson B."/>
            <person name="Roe K."/>
            <person name="Barbeau K."/>
            <person name="Gaasterland T."/>
            <person name="Ferriera S."/>
            <person name="Johnson J."/>
            <person name="Kravitz S."/>
            <person name="Beeson K."/>
            <person name="Sutton G."/>
            <person name="Rogers Y.-H."/>
            <person name="Friedman R."/>
            <person name="Frazier M."/>
            <person name="Venter J.C."/>
        </authorList>
    </citation>
    <scope>NUCLEOTIDE SEQUENCE [LARGE SCALE GENOMIC DNA]</scope>
    <source>
        <strain evidence="1 2">ATCC 23134</strain>
    </source>
</reference>
<proteinExistence type="predicted"/>
<name>A1ZEE9_MICM2</name>
<keyword evidence="2" id="KW-1185">Reference proteome</keyword>
<dbReference type="AlphaFoldDB" id="A1ZEE9"/>
<dbReference type="EMBL" id="AAWS01000003">
    <property type="protein sequence ID" value="EAY31457.1"/>
    <property type="molecule type" value="Genomic_DNA"/>
</dbReference>
<accession>A1ZEE9</accession>
<evidence type="ECO:0000313" key="1">
    <source>
        <dbReference type="EMBL" id="EAY31457.1"/>
    </source>
</evidence>
<evidence type="ECO:0000313" key="2">
    <source>
        <dbReference type="Proteomes" id="UP000004095"/>
    </source>
</evidence>
<protein>
    <submittedName>
        <fullName evidence="1">Uncharacterized protein</fullName>
    </submittedName>
</protein>
<dbReference type="Proteomes" id="UP000004095">
    <property type="component" value="Unassembled WGS sequence"/>
</dbReference>
<comment type="caution">
    <text evidence="1">The sequence shown here is derived from an EMBL/GenBank/DDBJ whole genome shotgun (WGS) entry which is preliminary data.</text>
</comment>
<sequence length="138" mass="16325">MNLISKRVSKYTKVETIESLPHICIVTATSNYIPIEEFKETFEYIGSLVTKEKITKLIFDKRNLKVFHQPSMEWYFVSWKEDMYYQGLTTHRKILPVDDIFMQSVKIGRQKIESSFPDGKYKQMDIQYASTLDEAIDH</sequence>
<dbReference type="RefSeq" id="WP_002694039.1">
    <property type="nucleotide sequence ID" value="NZ_AAWS01000003.1"/>
</dbReference>
<organism evidence="1 2">
    <name type="scientific">Microscilla marina ATCC 23134</name>
    <dbReference type="NCBI Taxonomy" id="313606"/>
    <lineage>
        <taxon>Bacteria</taxon>
        <taxon>Pseudomonadati</taxon>
        <taxon>Bacteroidota</taxon>
        <taxon>Cytophagia</taxon>
        <taxon>Cytophagales</taxon>
        <taxon>Microscillaceae</taxon>
        <taxon>Microscilla</taxon>
    </lineage>
</organism>